<reference evidence="3 4" key="1">
    <citation type="submission" date="2018-05" db="EMBL/GenBank/DDBJ databases">
        <title>Kurthia sibirica genome sequence.</title>
        <authorList>
            <person name="Maclea K.S."/>
            <person name="Goen A.E."/>
        </authorList>
    </citation>
    <scope>NUCLEOTIDE SEQUENCE [LARGE SCALE GENOMIC DNA]</scope>
    <source>
        <strain evidence="3 4">ATCC 49154</strain>
    </source>
</reference>
<dbReference type="PANTHER" id="PTHR34385">
    <property type="entry name" value="D-ALANYL-D-ALANINE CARBOXYPEPTIDASE"/>
    <property type="match status" value="1"/>
</dbReference>
<dbReference type="InterPro" id="IPR058193">
    <property type="entry name" value="VanY/YodJ_core_dom"/>
</dbReference>
<dbReference type="AlphaFoldDB" id="A0A2U3AKA4"/>
<evidence type="ECO:0000313" key="3">
    <source>
        <dbReference type="EMBL" id="PWI24962.1"/>
    </source>
</evidence>
<accession>A0A2U3AKA4</accession>
<protein>
    <submittedName>
        <fullName evidence="3">D-alanyl-D-alanine carboxypeptidase</fullName>
    </submittedName>
</protein>
<keyword evidence="3" id="KW-0645">Protease</keyword>
<dbReference type="OrthoDB" id="9792074at2"/>
<keyword evidence="3" id="KW-0378">Hydrolase</keyword>
<dbReference type="EMBL" id="QFVR01000014">
    <property type="protein sequence ID" value="PWI24962.1"/>
    <property type="molecule type" value="Genomic_DNA"/>
</dbReference>
<comment type="caution">
    <text evidence="3">The sequence shown here is derived from an EMBL/GenBank/DDBJ whole genome shotgun (WGS) entry which is preliminary data.</text>
</comment>
<dbReference type="SUPFAM" id="SSF55166">
    <property type="entry name" value="Hedgehog/DD-peptidase"/>
    <property type="match status" value="1"/>
</dbReference>
<dbReference type="InterPro" id="IPR052179">
    <property type="entry name" value="DD-CPase-like"/>
</dbReference>
<evidence type="ECO:0000313" key="4">
    <source>
        <dbReference type="Proteomes" id="UP000245938"/>
    </source>
</evidence>
<proteinExistence type="predicted"/>
<dbReference type="Gene3D" id="3.30.1380.10">
    <property type="match status" value="1"/>
</dbReference>
<dbReference type="InterPro" id="IPR003709">
    <property type="entry name" value="VanY-like_core_dom"/>
</dbReference>
<keyword evidence="4" id="KW-1185">Reference proteome</keyword>
<dbReference type="Pfam" id="PF02557">
    <property type="entry name" value="VanY"/>
    <property type="match status" value="1"/>
</dbReference>
<sequence>MRVIVIMGGVLMMSACDDSTKNPPNTNDNPAYQNSTKSTKENATNEGSEGSNVKRDAGGYIVGKKIPKKEHYVNGILLANKMYPMPKNFAPGESTEARAAFNELNKKAAKANFTFDAFSTYRSFERQETLYNNYVARDGAEKADRYSARPGFSEHQTGLAFDIGEIGNAGDYADDRFGDTAAGKWLAKNAADFGFIMRYPEGKEKITGYQFESWHFRYVGQSIAQEIYKNNSTLEEYLHEKG</sequence>
<evidence type="ECO:0000256" key="1">
    <source>
        <dbReference type="SAM" id="MobiDB-lite"/>
    </source>
</evidence>
<evidence type="ECO:0000259" key="2">
    <source>
        <dbReference type="Pfam" id="PF02557"/>
    </source>
</evidence>
<feature type="compositionally biased region" description="Polar residues" evidence="1">
    <location>
        <begin position="21"/>
        <end position="51"/>
    </location>
</feature>
<feature type="domain" description="D-alanyl-D-alanine carboxypeptidase-like core" evidence="2">
    <location>
        <begin position="95"/>
        <end position="220"/>
    </location>
</feature>
<dbReference type="GO" id="GO:0004180">
    <property type="term" value="F:carboxypeptidase activity"/>
    <property type="evidence" value="ECO:0007669"/>
    <property type="project" value="UniProtKB-KW"/>
</dbReference>
<feature type="region of interest" description="Disordered" evidence="1">
    <location>
        <begin position="17"/>
        <end position="55"/>
    </location>
</feature>
<organism evidence="3 4">
    <name type="scientific">Kurthia sibirica</name>
    <dbReference type="NCBI Taxonomy" id="202750"/>
    <lineage>
        <taxon>Bacteria</taxon>
        <taxon>Bacillati</taxon>
        <taxon>Bacillota</taxon>
        <taxon>Bacilli</taxon>
        <taxon>Bacillales</taxon>
        <taxon>Caryophanaceae</taxon>
        <taxon>Kurthia</taxon>
    </lineage>
</organism>
<keyword evidence="3" id="KW-0121">Carboxypeptidase</keyword>
<dbReference type="InterPro" id="IPR009045">
    <property type="entry name" value="Zn_M74/Hedgehog-like"/>
</dbReference>
<dbReference type="GO" id="GO:0006508">
    <property type="term" value="P:proteolysis"/>
    <property type="evidence" value="ECO:0007669"/>
    <property type="project" value="InterPro"/>
</dbReference>
<name>A0A2U3AKA4_9BACL</name>
<dbReference type="CDD" id="cd14852">
    <property type="entry name" value="LD-carboxypeptidase"/>
    <property type="match status" value="1"/>
</dbReference>
<dbReference type="PANTHER" id="PTHR34385:SF1">
    <property type="entry name" value="PEPTIDOGLYCAN L-ALANYL-D-GLUTAMATE ENDOPEPTIDASE CWLK"/>
    <property type="match status" value="1"/>
</dbReference>
<dbReference type="PROSITE" id="PS51257">
    <property type="entry name" value="PROKAR_LIPOPROTEIN"/>
    <property type="match status" value="1"/>
</dbReference>
<dbReference type="Proteomes" id="UP000245938">
    <property type="component" value="Unassembled WGS sequence"/>
</dbReference>
<gene>
    <name evidence="3" type="ORF">DEX24_10865</name>
</gene>